<dbReference type="AlphaFoldDB" id="A0A7W4Z1C8"/>
<keyword evidence="4 6" id="KW-1133">Transmembrane helix</keyword>
<feature type="domain" description="ABC transmembrane type-1" evidence="7">
    <location>
        <begin position="44"/>
        <end position="223"/>
    </location>
</feature>
<dbReference type="CDD" id="cd06261">
    <property type="entry name" value="TM_PBP2"/>
    <property type="match status" value="1"/>
</dbReference>
<evidence type="ECO:0000256" key="3">
    <source>
        <dbReference type="ARBA" id="ARBA00022692"/>
    </source>
</evidence>
<dbReference type="Gene3D" id="1.10.3720.10">
    <property type="entry name" value="MetI-like"/>
    <property type="match status" value="1"/>
</dbReference>
<dbReference type="PROSITE" id="PS50928">
    <property type="entry name" value="ABC_TM1"/>
    <property type="match status" value="1"/>
</dbReference>
<dbReference type="GO" id="GO:0005886">
    <property type="term" value="C:plasma membrane"/>
    <property type="evidence" value="ECO:0007669"/>
    <property type="project" value="UniProtKB-SubCell"/>
</dbReference>
<dbReference type="PANTHER" id="PTHR30177">
    <property type="entry name" value="GLYCINE BETAINE/L-PROLINE TRANSPORT SYSTEM PERMEASE PROTEIN PROW"/>
    <property type="match status" value="1"/>
</dbReference>
<comment type="caution">
    <text evidence="8">The sequence shown here is derived from an EMBL/GenBank/DDBJ whole genome shotgun (WGS) entry which is preliminary data.</text>
</comment>
<evidence type="ECO:0000259" key="7">
    <source>
        <dbReference type="PROSITE" id="PS50928"/>
    </source>
</evidence>
<evidence type="ECO:0000256" key="2">
    <source>
        <dbReference type="ARBA" id="ARBA00022448"/>
    </source>
</evidence>
<evidence type="ECO:0000256" key="5">
    <source>
        <dbReference type="ARBA" id="ARBA00023136"/>
    </source>
</evidence>
<keyword evidence="2 6" id="KW-0813">Transport</keyword>
<reference evidence="8 9" key="1">
    <citation type="submission" date="2020-08" db="EMBL/GenBank/DDBJ databases">
        <title>Sequencing the genomes of 1000 actinobacteria strains.</title>
        <authorList>
            <person name="Klenk H.-P."/>
        </authorList>
    </citation>
    <scope>NUCLEOTIDE SEQUENCE [LARGE SCALE GENOMIC DNA]</scope>
    <source>
        <strain evidence="8 9">DSM 105498</strain>
    </source>
</reference>
<feature type="transmembrane region" description="Helical" evidence="6">
    <location>
        <begin position="158"/>
        <end position="186"/>
    </location>
</feature>
<evidence type="ECO:0000313" key="9">
    <source>
        <dbReference type="Proteomes" id="UP000589626"/>
    </source>
</evidence>
<evidence type="ECO:0000313" key="8">
    <source>
        <dbReference type="EMBL" id="MBB3042738.1"/>
    </source>
</evidence>
<dbReference type="EMBL" id="JACHWR010000002">
    <property type="protein sequence ID" value="MBB3042738.1"/>
    <property type="molecule type" value="Genomic_DNA"/>
</dbReference>
<keyword evidence="5 6" id="KW-0472">Membrane</keyword>
<feature type="transmembrane region" description="Helical" evidence="6">
    <location>
        <begin position="206"/>
        <end position="230"/>
    </location>
</feature>
<dbReference type="GO" id="GO:0031460">
    <property type="term" value="P:glycine betaine transport"/>
    <property type="evidence" value="ECO:0007669"/>
    <property type="project" value="TreeGrafter"/>
</dbReference>
<feature type="transmembrane region" description="Helical" evidence="6">
    <location>
        <begin position="104"/>
        <end position="122"/>
    </location>
</feature>
<dbReference type="InterPro" id="IPR035906">
    <property type="entry name" value="MetI-like_sf"/>
</dbReference>
<organism evidence="8 9">
    <name type="scientific">Nocardioides soli</name>
    <dbReference type="NCBI Taxonomy" id="1036020"/>
    <lineage>
        <taxon>Bacteria</taxon>
        <taxon>Bacillati</taxon>
        <taxon>Actinomycetota</taxon>
        <taxon>Actinomycetes</taxon>
        <taxon>Propionibacteriales</taxon>
        <taxon>Nocardioidaceae</taxon>
        <taxon>Nocardioides</taxon>
    </lineage>
</organism>
<comment type="similarity">
    <text evidence="6">Belongs to the binding-protein-dependent transport system permease family.</text>
</comment>
<keyword evidence="3 6" id="KW-0812">Transmembrane</keyword>
<proteinExistence type="inferred from homology"/>
<protein>
    <submittedName>
        <fullName evidence="8">Osmoprotectant transport system permease protein</fullName>
    </submittedName>
</protein>
<dbReference type="SUPFAM" id="SSF161098">
    <property type="entry name" value="MetI-like"/>
    <property type="match status" value="1"/>
</dbReference>
<dbReference type="RefSeq" id="WP_183592675.1">
    <property type="nucleotide sequence ID" value="NZ_JACHWR010000002.1"/>
</dbReference>
<name>A0A7W4Z1C8_9ACTN</name>
<keyword evidence="9" id="KW-1185">Reference proteome</keyword>
<evidence type="ECO:0000256" key="6">
    <source>
        <dbReference type="RuleBase" id="RU363032"/>
    </source>
</evidence>
<dbReference type="InterPro" id="IPR000515">
    <property type="entry name" value="MetI-like"/>
</dbReference>
<accession>A0A7W4Z1C8</accession>
<evidence type="ECO:0000256" key="1">
    <source>
        <dbReference type="ARBA" id="ARBA00004141"/>
    </source>
</evidence>
<dbReference type="InterPro" id="IPR051204">
    <property type="entry name" value="ABC_transp_perm/SBD"/>
</dbReference>
<gene>
    <name evidence="8" type="ORF">FHU40_002556</name>
</gene>
<sequence>MTLLAAATAAASSADDPSCYSRLTNEWFCRQYLQDYRSEIVDATVEHIQITIAAVVLAVLIAFPLALVARRLPRLESSILGVSTALYTVPSLALFPLLVPFTGLTATTVVIGLAIYALTILVRSMLEGLRSVPDEVRESATGLGYGATRRLLRVELPLALPVMMGGLRVATVSTVALTTVGTIVSFGGLGNMISDGVLTNFRAELMTASILCVVLAVVLDLLIVGSQWLLTPWTHGKAAAA</sequence>
<evidence type="ECO:0000256" key="4">
    <source>
        <dbReference type="ARBA" id="ARBA00022989"/>
    </source>
</evidence>
<dbReference type="PANTHER" id="PTHR30177:SF4">
    <property type="entry name" value="OSMOPROTECTANT IMPORT PERMEASE PROTEIN OSMW"/>
    <property type="match status" value="1"/>
</dbReference>
<feature type="transmembrane region" description="Helical" evidence="6">
    <location>
        <begin position="79"/>
        <end position="98"/>
    </location>
</feature>
<comment type="subcellular location">
    <subcellularLocation>
        <location evidence="6">Cell membrane</location>
        <topology evidence="6">Multi-pass membrane protein</topology>
    </subcellularLocation>
    <subcellularLocation>
        <location evidence="1">Membrane</location>
        <topology evidence="1">Multi-pass membrane protein</topology>
    </subcellularLocation>
</comment>
<dbReference type="Proteomes" id="UP000589626">
    <property type="component" value="Unassembled WGS sequence"/>
</dbReference>
<feature type="transmembrane region" description="Helical" evidence="6">
    <location>
        <begin position="48"/>
        <end position="67"/>
    </location>
</feature>
<dbReference type="GO" id="GO:0055085">
    <property type="term" value="P:transmembrane transport"/>
    <property type="evidence" value="ECO:0007669"/>
    <property type="project" value="InterPro"/>
</dbReference>
<dbReference type="Pfam" id="PF00528">
    <property type="entry name" value="BPD_transp_1"/>
    <property type="match status" value="1"/>
</dbReference>